<comment type="caution">
    <text evidence="2">The sequence shown here is derived from an EMBL/GenBank/DDBJ whole genome shotgun (WGS) entry which is preliminary data.</text>
</comment>
<reference evidence="3" key="1">
    <citation type="journal article" date="2020" name="Syst. Appl. Microbiol.">
        <title>Streptomyces alkaliterrae sp. nov., isolated from an alkaline soil, and emended descriptions of Streptomyces alkaliphilus, Streptomyces calidiresistens and Streptomyces durbertensis.</title>
        <authorList>
            <person name="Swiecimska M."/>
            <person name="Golinska P."/>
            <person name="Nouioui I."/>
            <person name="Wypij M."/>
            <person name="Rai M."/>
            <person name="Sangal V."/>
            <person name="Goodfellow M."/>
        </authorList>
    </citation>
    <scope>NUCLEOTIDE SEQUENCE [LARGE SCALE GENOMIC DNA]</scope>
    <source>
        <strain evidence="3">DSM 104538</strain>
    </source>
</reference>
<dbReference type="RefSeq" id="WP_182855314.1">
    <property type="nucleotide sequence ID" value="NZ_WMLF01000113.1"/>
</dbReference>
<accession>A0ABR6EF51</accession>
<proteinExistence type="predicted"/>
<feature type="non-terminal residue" evidence="2">
    <location>
        <position position="77"/>
    </location>
</feature>
<dbReference type="EMBL" id="WMLF01000113">
    <property type="protein sequence ID" value="MBB1243951.1"/>
    <property type="molecule type" value="Genomic_DNA"/>
</dbReference>
<evidence type="ECO:0000313" key="3">
    <source>
        <dbReference type="Proteomes" id="UP000766698"/>
    </source>
</evidence>
<name>A0ABR6EF51_9ACTN</name>
<gene>
    <name evidence="2" type="ORF">GL263_10340</name>
</gene>
<keyword evidence="3" id="KW-1185">Reference proteome</keyword>
<protein>
    <recommendedName>
        <fullName evidence="1">DUF7848 domain-containing protein</fullName>
    </recommendedName>
</protein>
<feature type="domain" description="DUF7848" evidence="1">
    <location>
        <begin position="1"/>
        <end position="77"/>
    </location>
</feature>
<dbReference type="InterPro" id="IPR057170">
    <property type="entry name" value="DUF7848"/>
</dbReference>
<sequence>MTPPRSVLRFVEWRLHPDLEPDAEPVTYAMQCAVCEEQSTPTVDFADAQRWTFRHAGRNPTHHTYREHLIRPWHAHP</sequence>
<organism evidence="2 3">
    <name type="scientific">Streptomyces durbertensis</name>
    <dbReference type="NCBI Taxonomy" id="2448886"/>
    <lineage>
        <taxon>Bacteria</taxon>
        <taxon>Bacillati</taxon>
        <taxon>Actinomycetota</taxon>
        <taxon>Actinomycetes</taxon>
        <taxon>Kitasatosporales</taxon>
        <taxon>Streptomycetaceae</taxon>
        <taxon>Streptomyces</taxon>
    </lineage>
</organism>
<evidence type="ECO:0000259" key="1">
    <source>
        <dbReference type="Pfam" id="PF25232"/>
    </source>
</evidence>
<dbReference type="Proteomes" id="UP000766698">
    <property type="component" value="Unassembled WGS sequence"/>
</dbReference>
<evidence type="ECO:0000313" key="2">
    <source>
        <dbReference type="EMBL" id="MBB1243951.1"/>
    </source>
</evidence>
<dbReference type="Pfam" id="PF25232">
    <property type="entry name" value="DUF7848"/>
    <property type="match status" value="1"/>
</dbReference>